<dbReference type="Proteomes" id="UP001069090">
    <property type="component" value="Unassembled WGS sequence"/>
</dbReference>
<keyword evidence="5 10" id="KW-0812">Transmembrane</keyword>
<feature type="transmembrane region" description="Helical" evidence="10">
    <location>
        <begin position="318"/>
        <end position="344"/>
    </location>
</feature>
<dbReference type="InterPro" id="IPR048279">
    <property type="entry name" value="MdtK-like"/>
</dbReference>
<keyword evidence="6 10" id="KW-1133">Transmembrane helix</keyword>
<evidence type="ECO:0000256" key="8">
    <source>
        <dbReference type="ARBA" id="ARBA00023136"/>
    </source>
</evidence>
<evidence type="ECO:0000256" key="7">
    <source>
        <dbReference type="ARBA" id="ARBA00023065"/>
    </source>
</evidence>
<dbReference type="CDD" id="cd13131">
    <property type="entry name" value="MATE_NorM_like"/>
    <property type="match status" value="1"/>
</dbReference>
<dbReference type="GO" id="GO:0042910">
    <property type="term" value="F:xenobiotic transmembrane transporter activity"/>
    <property type="evidence" value="ECO:0007669"/>
    <property type="project" value="InterPro"/>
</dbReference>
<evidence type="ECO:0000256" key="10">
    <source>
        <dbReference type="SAM" id="Phobius"/>
    </source>
</evidence>
<evidence type="ECO:0000256" key="3">
    <source>
        <dbReference type="ARBA" id="ARBA00022449"/>
    </source>
</evidence>
<accession>A0A9J6RH66</accession>
<evidence type="ECO:0000256" key="9">
    <source>
        <dbReference type="ARBA" id="ARBA00031636"/>
    </source>
</evidence>
<organism evidence="11 12">
    <name type="scientific">Dasania phycosphaerae</name>
    <dbReference type="NCBI Taxonomy" id="2950436"/>
    <lineage>
        <taxon>Bacteria</taxon>
        <taxon>Pseudomonadati</taxon>
        <taxon>Pseudomonadota</taxon>
        <taxon>Gammaproteobacteria</taxon>
        <taxon>Cellvibrionales</taxon>
        <taxon>Spongiibacteraceae</taxon>
        <taxon>Dasania</taxon>
    </lineage>
</organism>
<reference evidence="11 12" key="1">
    <citation type="submission" date="2022-12" db="EMBL/GenBank/DDBJ databases">
        <title>Dasania phycosphaerae sp. nov., isolated from particulate material of the south coast of Korea.</title>
        <authorList>
            <person name="Jiang Y."/>
        </authorList>
    </citation>
    <scope>NUCLEOTIDE SEQUENCE [LARGE SCALE GENOMIC DNA]</scope>
    <source>
        <strain evidence="11 12">GY-19</strain>
    </source>
</reference>
<dbReference type="PANTHER" id="PTHR43298">
    <property type="entry name" value="MULTIDRUG RESISTANCE PROTEIN NORM-RELATED"/>
    <property type="match status" value="1"/>
</dbReference>
<dbReference type="GO" id="GO:0015297">
    <property type="term" value="F:antiporter activity"/>
    <property type="evidence" value="ECO:0007669"/>
    <property type="project" value="UniProtKB-KW"/>
</dbReference>
<proteinExistence type="predicted"/>
<gene>
    <name evidence="11" type="ORF">O0V09_00325</name>
</gene>
<name>A0A9J6RH66_9GAMM</name>
<evidence type="ECO:0000313" key="11">
    <source>
        <dbReference type="EMBL" id="MCZ0863624.1"/>
    </source>
</evidence>
<feature type="transmembrane region" description="Helical" evidence="10">
    <location>
        <begin position="131"/>
        <end position="151"/>
    </location>
</feature>
<dbReference type="AlphaFoldDB" id="A0A9J6RH66"/>
<comment type="caution">
    <text evidence="11">The sequence shown here is derived from an EMBL/GenBank/DDBJ whole genome shotgun (WGS) entry which is preliminary data.</text>
</comment>
<dbReference type="PANTHER" id="PTHR43298:SF2">
    <property type="entry name" value="FMN_FAD EXPORTER YEEO-RELATED"/>
    <property type="match status" value="1"/>
</dbReference>
<dbReference type="InterPro" id="IPR002528">
    <property type="entry name" value="MATE_fam"/>
</dbReference>
<feature type="transmembrane region" description="Helical" evidence="10">
    <location>
        <begin position="356"/>
        <end position="377"/>
    </location>
</feature>
<evidence type="ECO:0000256" key="5">
    <source>
        <dbReference type="ARBA" id="ARBA00022692"/>
    </source>
</evidence>
<evidence type="ECO:0000256" key="2">
    <source>
        <dbReference type="ARBA" id="ARBA00022448"/>
    </source>
</evidence>
<dbReference type="NCBIfam" id="TIGR00797">
    <property type="entry name" value="matE"/>
    <property type="match status" value="1"/>
</dbReference>
<feature type="transmembrane region" description="Helical" evidence="10">
    <location>
        <begin position="279"/>
        <end position="297"/>
    </location>
</feature>
<evidence type="ECO:0000256" key="4">
    <source>
        <dbReference type="ARBA" id="ARBA00022475"/>
    </source>
</evidence>
<sequence>MKLACFIQEFKQLITLAIPMAIAEAAAMGMAFCDAIYAAHASIDDLAGVSLGAAFWSPLIVFSFGALIIIATYAARHIGANKTQHLDKSLQSGLRLAICWGLLLSALLFCSHWLMPYFSLSEKAQQVASSYIMWLSPALFLWTLFTALTLFAEGIGQVKLPMIIAIIGLAFNALANYLLVFGFWFIPAQGGVGCAYATSLTAILMLVCFVICIKNPNYSRHQLLKKYYRIPFSEIKKLLLKGLPAGIGAMSENLIFVSVALILAATSTQAVAANQMVRTFYEVIFVLIFALSQAVTIRTATAIGSNNSKLIRRCINTGIYSTLSIAMLLALGLYTGASFIIGLYTDDLNTASLANSIMLISAFLLLPDSFQYVMLAIMRAYHDIKIPYLLFTACGWLIALPLGLVLCYSNYLSPAPMGPVGLWYGILIGLSVACLALWLRFKLHTQNIRCHKDQAQLVAELSV</sequence>
<keyword evidence="8 10" id="KW-0472">Membrane</keyword>
<evidence type="ECO:0000313" key="12">
    <source>
        <dbReference type="Proteomes" id="UP001069090"/>
    </source>
</evidence>
<dbReference type="Pfam" id="PF01554">
    <property type="entry name" value="MatE"/>
    <property type="match status" value="2"/>
</dbReference>
<feature type="transmembrane region" description="Helical" evidence="10">
    <location>
        <begin position="198"/>
        <end position="217"/>
    </location>
</feature>
<dbReference type="EMBL" id="JAPTGG010000001">
    <property type="protein sequence ID" value="MCZ0863624.1"/>
    <property type="molecule type" value="Genomic_DNA"/>
</dbReference>
<feature type="transmembrane region" description="Helical" evidence="10">
    <location>
        <begin position="238"/>
        <end position="267"/>
    </location>
</feature>
<keyword evidence="2" id="KW-0813">Transport</keyword>
<keyword evidence="12" id="KW-1185">Reference proteome</keyword>
<protein>
    <recommendedName>
        <fullName evidence="9">Multidrug-efflux transporter</fullName>
    </recommendedName>
</protein>
<keyword evidence="4" id="KW-1003">Cell membrane</keyword>
<keyword evidence="3" id="KW-0050">Antiport</keyword>
<feature type="transmembrane region" description="Helical" evidence="10">
    <location>
        <begin position="389"/>
        <end position="411"/>
    </location>
</feature>
<dbReference type="GO" id="GO:0005886">
    <property type="term" value="C:plasma membrane"/>
    <property type="evidence" value="ECO:0007669"/>
    <property type="project" value="UniProtKB-SubCell"/>
</dbReference>
<dbReference type="RefSeq" id="WP_258329772.1">
    <property type="nucleotide sequence ID" value="NZ_JAPTGG010000001.1"/>
</dbReference>
<evidence type="ECO:0000256" key="6">
    <source>
        <dbReference type="ARBA" id="ARBA00022989"/>
    </source>
</evidence>
<feature type="transmembrane region" description="Helical" evidence="10">
    <location>
        <begin position="423"/>
        <end position="441"/>
    </location>
</feature>
<feature type="transmembrane region" description="Helical" evidence="10">
    <location>
        <begin position="163"/>
        <end position="186"/>
    </location>
</feature>
<dbReference type="GO" id="GO:0006811">
    <property type="term" value="P:monoatomic ion transport"/>
    <property type="evidence" value="ECO:0007669"/>
    <property type="project" value="UniProtKB-KW"/>
</dbReference>
<dbReference type="InterPro" id="IPR050222">
    <property type="entry name" value="MATE_MdtK"/>
</dbReference>
<comment type="subcellular location">
    <subcellularLocation>
        <location evidence="1">Cell inner membrane</location>
        <topology evidence="1">Multi-pass membrane protein</topology>
    </subcellularLocation>
</comment>
<feature type="transmembrane region" description="Helical" evidence="10">
    <location>
        <begin position="51"/>
        <end position="75"/>
    </location>
</feature>
<feature type="transmembrane region" description="Helical" evidence="10">
    <location>
        <begin position="96"/>
        <end position="119"/>
    </location>
</feature>
<keyword evidence="7" id="KW-0406">Ion transport</keyword>
<dbReference type="PIRSF" id="PIRSF006603">
    <property type="entry name" value="DinF"/>
    <property type="match status" value="1"/>
</dbReference>
<evidence type="ECO:0000256" key="1">
    <source>
        <dbReference type="ARBA" id="ARBA00004429"/>
    </source>
</evidence>